<keyword evidence="1" id="KW-0732">Signal</keyword>
<evidence type="ECO:0000256" key="1">
    <source>
        <dbReference type="SAM" id="SignalP"/>
    </source>
</evidence>
<evidence type="ECO:0000313" key="2">
    <source>
        <dbReference type="EMBL" id="NMN98525.1"/>
    </source>
</evidence>
<reference evidence="2 3" key="1">
    <citation type="submission" date="2019-05" db="EMBL/GenBank/DDBJ databases">
        <authorList>
            <person name="Lee S.D."/>
        </authorList>
    </citation>
    <scope>NUCLEOTIDE SEQUENCE [LARGE SCALE GENOMIC DNA]</scope>
    <source>
        <strain evidence="2 3">YC2-7</strain>
    </source>
</reference>
<organism evidence="2 3">
    <name type="scientific">Antrihabitans stalactiti</name>
    <dbReference type="NCBI Taxonomy" id="2584121"/>
    <lineage>
        <taxon>Bacteria</taxon>
        <taxon>Bacillati</taxon>
        <taxon>Actinomycetota</taxon>
        <taxon>Actinomycetes</taxon>
        <taxon>Mycobacteriales</taxon>
        <taxon>Nocardiaceae</taxon>
        <taxon>Antrihabitans</taxon>
    </lineage>
</organism>
<proteinExistence type="predicted"/>
<dbReference type="RefSeq" id="WP_169592975.1">
    <property type="nucleotide sequence ID" value="NZ_VCQU01000011.1"/>
</dbReference>
<keyword evidence="3" id="KW-1185">Reference proteome</keyword>
<name>A0A848KIJ2_9NOCA</name>
<sequence length="107" mass="11292">MRKLAKRSIIGAVGAAAIGSASLIGAGTASAEVPLFCTVTSNFQTTAYSTCGTNGWHRVHITCWNWSAGSSNQFYERWGNPVEFGGQQSISSCDLPLSLRSADIAYG</sequence>
<dbReference type="Proteomes" id="UP000535543">
    <property type="component" value="Unassembled WGS sequence"/>
</dbReference>
<comment type="caution">
    <text evidence="2">The sequence shown here is derived from an EMBL/GenBank/DDBJ whole genome shotgun (WGS) entry which is preliminary data.</text>
</comment>
<dbReference type="AlphaFoldDB" id="A0A848KIJ2"/>
<gene>
    <name evidence="2" type="ORF">FGL95_26160</name>
</gene>
<reference evidence="2 3" key="2">
    <citation type="submission" date="2020-06" db="EMBL/GenBank/DDBJ databases">
        <title>Antribacter stalactiti gen. nov., sp. nov., a new member of the family Nacardiaceae isolated from a cave.</title>
        <authorList>
            <person name="Kim I.S."/>
        </authorList>
    </citation>
    <scope>NUCLEOTIDE SEQUENCE [LARGE SCALE GENOMIC DNA]</scope>
    <source>
        <strain evidence="2 3">YC2-7</strain>
    </source>
</reference>
<accession>A0A848KIJ2</accession>
<protein>
    <submittedName>
        <fullName evidence="2">Uncharacterized protein</fullName>
    </submittedName>
</protein>
<feature type="signal peptide" evidence="1">
    <location>
        <begin position="1"/>
        <end position="31"/>
    </location>
</feature>
<evidence type="ECO:0000313" key="3">
    <source>
        <dbReference type="Proteomes" id="UP000535543"/>
    </source>
</evidence>
<feature type="chain" id="PRO_5032766215" evidence="1">
    <location>
        <begin position="32"/>
        <end position="107"/>
    </location>
</feature>
<dbReference type="EMBL" id="VCQU01000011">
    <property type="protein sequence ID" value="NMN98525.1"/>
    <property type="molecule type" value="Genomic_DNA"/>
</dbReference>